<comment type="subcellular location">
    <subcellularLocation>
        <location evidence="1">Membrane</location>
        <topology evidence="1">Single-pass type I membrane protein</topology>
    </subcellularLocation>
</comment>
<evidence type="ECO:0000256" key="1">
    <source>
        <dbReference type="ARBA" id="ARBA00004479"/>
    </source>
</evidence>
<evidence type="ECO:0000259" key="15">
    <source>
        <dbReference type="PROSITE" id="PS50104"/>
    </source>
</evidence>
<dbReference type="FunFam" id="3.40.50.10140:FF:000002">
    <property type="entry name" value="Interleukin 1 receptor accessory protein"/>
    <property type="match status" value="1"/>
</dbReference>
<dbReference type="Gene3D" id="3.40.50.10140">
    <property type="entry name" value="Toll/interleukin-1 receptor homology (TIR) domain"/>
    <property type="match status" value="1"/>
</dbReference>
<dbReference type="PRINTS" id="PR01536">
    <property type="entry name" value="INTRLKN1R12F"/>
</dbReference>
<keyword evidence="9" id="KW-1015">Disulfide bond</keyword>
<dbReference type="GO" id="GO:0004908">
    <property type="term" value="F:interleukin-1 receptor activity"/>
    <property type="evidence" value="ECO:0007669"/>
    <property type="project" value="InterPro"/>
</dbReference>
<dbReference type="EMBL" id="JANPWB010000012">
    <property type="protein sequence ID" value="KAJ1118311.1"/>
    <property type="molecule type" value="Genomic_DNA"/>
</dbReference>
<keyword evidence="5" id="KW-0677">Repeat</keyword>
<evidence type="ECO:0000256" key="2">
    <source>
        <dbReference type="ARBA" id="ARBA00009752"/>
    </source>
</evidence>
<keyword evidence="7 13" id="KW-1133">Transmembrane helix</keyword>
<feature type="domain" description="TIR" evidence="15">
    <location>
        <begin position="399"/>
        <end position="556"/>
    </location>
</feature>
<dbReference type="PRINTS" id="PR01537">
    <property type="entry name" value="INTRLKN1R1F"/>
</dbReference>
<proteinExistence type="inferred from homology"/>
<evidence type="ECO:0000256" key="10">
    <source>
        <dbReference type="ARBA" id="ARBA00023170"/>
    </source>
</evidence>
<dbReference type="PANTHER" id="PTHR11890">
    <property type="entry name" value="INTERLEUKIN-1 RECEPTOR FAMILY MEMBER"/>
    <property type="match status" value="1"/>
</dbReference>
<evidence type="ECO:0000256" key="9">
    <source>
        <dbReference type="ARBA" id="ARBA00023157"/>
    </source>
</evidence>
<keyword evidence="12" id="KW-0393">Immunoglobulin domain</keyword>
<comment type="caution">
    <text evidence="17">The sequence shown here is derived from an EMBL/GenBank/DDBJ whole genome shotgun (WGS) entry which is preliminary data.</text>
</comment>
<evidence type="ECO:0000256" key="8">
    <source>
        <dbReference type="ARBA" id="ARBA00023136"/>
    </source>
</evidence>
<keyword evidence="6" id="KW-0378">Hydrolase</keyword>
<protein>
    <recommendedName>
        <fullName evidence="19">Interleukin-18 receptor accessory protein</fullName>
    </recommendedName>
</protein>
<dbReference type="GO" id="GO:0016020">
    <property type="term" value="C:membrane"/>
    <property type="evidence" value="ECO:0007669"/>
    <property type="project" value="UniProtKB-SubCell"/>
</dbReference>
<dbReference type="SMART" id="SM00255">
    <property type="entry name" value="TIR"/>
    <property type="match status" value="1"/>
</dbReference>
<dbReference type="Pfam" id="PF01582">
    <property type="entry name" value="TIR"/>
    <property type="match status" value="1"/>
</dbReference>
<keyword evidence="18" id="KW-1185">Reference proteome</keyword>
<evidence type="ECO:0000259" key="16">
    <source>
        <dbReference type="PROSITE" id="PS50835"/>
    </source>
</evidence>
<keyword evidence="11" id="KW-0325">Glycoprotein</keyword>
<evidence type="ECO:0000256" key="12">
    <source>
        <dbReference type="ARBA" id="ARBA00023319"/>
    </source>
</evidence>
<dbReference type="GO" id="GO:0016787">
    <property type="term" value="F:hydrolase activity"/>
    <property type="evidence" value="ECO:0007669"/>
    <property type="project" value="UniProtKB-KW"/>
</dbReference>
<evidence type="ECO:0000256" key="11">
    <source>
        <dbReference type="ARBA" id="ARBA00023180"/>
    </source>
</evidence>
<dbReference type="SUPFAM" id="SSF52200">
    <property type="entry name" value="Toll/Interleukin receptor TIR domain"/>
    <property type="match status" value="1"/>
</dbReference>
<keyword evidence="8 13" id="KW-0472">Membrane</keyword>
<dbReference type="InterPro" id="IPR004074">
    <property type="entry name" value="IL-1_rcpt_I/II-typ"/>
</dbReference>
<feature type="domain" description="Ig-like" evidence="16">
    <location>
        <begin position="240"/>
        <end position="344"/>
    </location>
</feature>
<keyword evidence="10" id="KW-0675">Receptor</keyword>
<dbReference type="AlphaFoldDB" id="A0AAV7NQD9"/>
<dbReference type="Gene3D" id="2.60.40.10">
    <property type="entry name" value="Immunoglobulins"/>
    <property type="match status" value="3"/>
</dbReference>
<gene>
    <name evidence="17" type="ORF">NDU88_006506</name>
</gene>
<sequence length="570" mass="65684">MELTFIVFWTLMLIKHAEGIRFPLSGCSESEPAWRYHAFNEEDFFFQCAPPASNPKNIFNTSSSYNKDVEWFRVQEDKGLVRIDFTSNANITQKGNSLWFLPIGIKDSGTYICTVRKELLCLKIILDVEDKNNANCSNFNETKLYFFIATGNSLYCPSLNCYKGSQRSSVKWYKGGNLMVPDKNRYSLEIKKDEIVWTEIYEQDSGIYACDYIQFNKTDQWIVRSVVSITAIVRDTVHKPVILDPTYGQRQEVELGKPFELKCKVIFGFEMNSAAFVTWLRSNSRSTGNQLQQENKEIIAKKLAGTEYVHMAKLEKVTENDLQDTFICFAQNSVGNSSVEVKLVKINMDKVVLVYILCITIAFLLATFIASGLIYVYWIEIILLFRNYISNDETIGDSKEFDAFVSYAKSNSYSDENSMNENYNEEEFAIKLLPEILEDKYGYKLCLLERDIPPGGAYVEDIARIIKRSRRAIFVLSPTYINDPSLFELQTAVKCTLENGTPKLIFIKFKTFQEPRSLPHAIKRALKVVPTVSWKEKCSKTTSSASRFWNKIRYHMPIKKSPVSKDKYTW</sequence>
<evidence type="ECO:0000256" key="3">
    <source>
        <dbReference type="ARBA" id="ARBA00022692"/>
    </source>
</evidence>
<dbReference type="InterPro" id="IPR000157">
    <property type="entry name" value="TIR_dom"/>
</dbReference>
<evidence type="ECO:0000256" key="7">
    <source>
        <dbReference type="ARBA" id="ARBA00022989"/>
    </source>
</evidence>
<dbReference type="PANTHER" id="PTHR11890:SF23">
    <property type="entry name" value="INTERLEUKIN-18 RECEPTOR ACCESSORY PROTEIN"/>
    <property type="match status" value="1"/>
</dbReference>
<dbReference type="Pfam" id="PF00047">
    <property type="entry name" value="ig"/>
    <property type="match status" value="1"/>
</dbReference>
<dbReference type="Proteomes" id="UP001066276">
    <property type="component" value="Chromosome 8"/>
</dbReference>
<dbReference type="FunFam" id="2.60.40.10:FF:000284">
    <property type="entry name" value="interleukin-1 receptor accessory protein-like 1"/>
    <property type="match status" value="1"/>
</dbReference>
<name>A0AAV7NQD9_PLEWA</name>
<evidence type="ECO:0000256" key="14">
    <source>
        <dbReference type="SAM" id="SignalP"/>
    </source>
</evidence>
<dbReference type="PROSITE" id="PS50835">
    <property type="entry name" value="IG_LIKE"/>
    <property type="match status" value="2"/>
</dbReference>
<reference evidence="17" key="1">
    <citation type="journal article" date="2022" name="bioRxiv">
        <title>Sequencing and chromosome-scale assembly of the giantPleurodeles waltlgenome.</title>
        <authorList>
            <person name="Brown T."/>
            <person name="Elewa A."/>
            <person name="Iarovenko S."/>
            <person name="Subramanian E."/>
            <person name="Araus A.J."/>
            <person name="Petzold A."/>
            <person name="Susuki M."/>
            <person name="Suzuki K.-i.T."/>
            <person name="Hayashi T."/>
            <person name="Toyoda A."/>
            <person name="Oliveira C."/>
            <person name="Osipova E."/>
            <person name="Leigh N.D."/>
            <person name="Simon A."/>
            <person name="Yun M.H."/>
        </authorList>
    </citation>
    <scope>NUCLEOTIDE SEQUENCE</scope>
    <source>
        <strain evidence="17">20211129_DDA</strain>
        <tissue evidence="17">Liver</tissue>
    </source>
</reference>
<evidence type="ECO:0000256" key="5">
    <source>
        <dbReference type="ARBA" id="ARBA00022737"/>
    </source>
</evidence>
<dbReference type="InterPro" id="IPR013151">
    <property type="entry name" value="Immunoglobulin_dom"/>
</dbReference>
<evidence type="ECO:0000313" key="17">
    <source>
        <dbReference type="EMBL" id="KAJ1118311.1"/>
    </source>
</evidence>
<feature type="domain" description="Ig-like" evidence="16">
    <location>
        <begin position="151"/>
        <end position="210"/>
    </location>
</feature>
<dbReference type="InterPro" id="IPR007110">
    <property type="entry name" value="Ig-like_dom"/>
</dbReference>
<dbReference type="InterPro" id="IPR035897">
    <property type="entry name" value="Toll_tir_struct_dom_sf"/>
</dbReference>
<feature type="transmembrane region" description="Helical" evidence="13">
    <location>
        <begin position="352"/>
        <end position="378"/>
    </location>
</feature>
<dbReference type="InterPro" id="IPR015621">
    <property type="entry name" value="IL-1_rcpt_fam"/>
</dbReference>
<keyword evidence="3 13" id="KW-0812">Transmembrane</keyword>
<keyword evidence="4 14" id="KW-0732">Signal</keyword>
<dbReference type="PROSITE" id="PS50104">
    <property type="entry name" value="TIR"/>
    <property type="match status" value="1"/>
</dbReference>
<organism evidence="17 18">
    <name type="scientific">Pleurodeles waltl</name>
    <name type="common">Iberian ribbed newt</name>
    <dbReference type="NCBI Taxonomy" id="8319"/>
    <lineage>
        <taxon>Eukaryota</taxon>
        <taxon>Metazoa</taxon>
        <taxon>Chordata</taxon>
        <taxon>Craniata</taxon>
        <taxon>Vertebrata</taxon>
        <taxon>Euteleostomi</taxon>
        <taxon>Amphibia</taxon>
        <taxon>Batrachia</taxon>
        <taxon>Caudata</taxon>
        <taxon>Salamandroidea</taxon>
        <taxon>Salamandridae</taxon>
        <taxon>Pleurodelinae</taxon>
        <taxon>Pleurodeles</taxon>
    </lineage>
</organism>
<dbReference type="InterPro" id="IPR041416">
    <property type="entry name" value="IL-1RAcP-like_ig"/>
</dbReference>
<feature type="chain" id="PRO_5043698062" description="Interleukin-18 receptor accessory protein" evidence="14">
    <location>
        <begin position="20"/>
        <end position="570"/>
    </location>
</feature>
<evidence type="ECO:0000256" key="4">
    <source>
        <dbReference type="ARBA" id="ARBA00022729"/>
    </source>
</evidence>
<accession>A0AAV7NQD9</accession>
<evidence type="ECO:0000256" key="6">
    <source>
        <dbReference type="ARBA" id="ARBA00022801"/>
    </source>
</evidence>
<dbReference type="Pfam" id="PF18452">
    <property type="entry name" value="Ig_6"/>
    <property type="match status" value="1"/>
</dbReference>
<evidence type="ECO:0000313" key="18">
    <source>
        <dbReference type="Proteomes" id="UP001066276"/>
    </source>
</evidence>
<dbReference type="SUPFAM" id="SSF48726">
    <property type="entry name" value="Immunoglobulin"/>
    <property type="match status" value="3"/>
</dbReference>
<dbReference type="GO" id="GO:0042008">
    <property type="term" value="F:interleukin-18 receptor activity"/>
    <property type="evidence" value="ECO:0007669"/>
    <property type="project" value="TreeGrafter"/>
</dbReference>
<comment type="similarity">
    <text evidence="2">Belongs to the interleukin-1 receptor family.</text>
</comment>
<evidence type="ECO:0000256" key="13">
    <source>
        <dbReference type="SAM" id="Phobius"/>
    </source>
</evidence>
<dbReference type="InterPro" id="IPR013783">
    <property type="entry name" value="Ig-like_fold"/>
</dbReference>
<dbReference type="InterPro" id="IPR036179">
    <property type="entry name" value="Ig-like_dom_sf"/>
</dbReference>
<evidence type="ECO:0008006" key="19">
    <source>
        <dbReference type="Google" id="ProtNLM"/>
    </source>
</evidence>
<feature type="signal peptide" evidence="14">
    <location>
        <begin position="1"/>
        <end position="19"/>
    </location>
</feature>